<dbReference type="Gene3D" id="3.30.1120.10">
    <property type="match status" value="1"/>
</dbReference>
<dbReference type="SUPFAM" id="SSF53649">
    <property type="entry name" value="Alkaline phosphatase-like"/>
    <property type="match status" value="1"/>
</dbReference>
<dbReference type="Gene3D" id="3.40.720.10">
    <property type="entry name" value="Alkaline Phosphatase, subunit A"/>
    <property type="match status" value="1"/>
</dbReference>
<dbReference type="CDD" id="cd16143">
    <property type="entry name" value="ARS_like"/>
    <property type="match status" value="1"/>
</dbReference>
<gene>
    <name evidence="4" type="ORF">DXN05_00860</name>
</gene>
<sequence>MKKHTLAIGAFLCLGFTACSQQKPNIVFIYADDLGYGDLGCYGATQVHTPNIDRLSKNGLRFTNAHASSATCTPSRYSILTGQYAWRKAGTGIAPGDAAALIKPNRTTWPSVLKQAGYTTAAIGKWHLGLGEDGKGPDWNNEIKPGPLEIGFDYAYYMPATLDRVPCVYVENHRVVNLDPADPITVSYKNPIGDWPTGKDHPELLKMQSSPGHGHNQTIVNGIGRIGYMTGGKAALWNDETIADTLVAKTQNFIRLHSSQPFFVYLATGDIHVPRDPNNRFKNKSGLGARGDAILQLDWTVGEVLKTLDSLQLTQNTIIIVTSDNGPVVDDGYQDGSVENLGTHKPAGELRGGKYSAFDAGTRVPFIVHWPRQVKPGVSAALISQIDLPISFTSFTHQSIPAGEMPDGFDMTNVLLGRSQKGRTSVIEHAGTLAIIEGDWKYIKPGKGPRINKLVNIELGNDEQPQLYNLKTDIREQHNVAAQHPDITAKLAASLQRIEESASERNIASSK</sequence>
<name>A0A3E1NNU3_9BACT</name>
<dbReference type="Pfam" id="PF00884">
    <property type="entry name" value="Sulfatase"/>
    <property type="match status" value="1"/>
</dbReference>
<comment type="caution">
    <text evidence="4">The sequence shown here is derived from an EMBL/GenBank/DDBJ whole genome shotgun (WGS) entry which is preliminary data.</text>
</comment>
<dbReference type="Proteomes" id="UP000261284">
    <property type="component" value="Unassembled WGS sequence"/>
</dbReference>
<proteinExistence type="inferred from homology"/>
<dbReference type="InterPro" id="IPR024607">
    <property type="entry name" value="Sulfatase_CS"/>
</dbReference>
<evidence type="ECO:0000313" key="5">
    <source>
        <dbReference type="Proteomes" id="UP000261284"/>
    </source>
</evidence>
<dbReference type="PANTHER" id="PTHR43751">
    <property type="entry name" value="SULFATASE"/>
    <property type="match status" value="1"/>
</dbReference>
<accession>A0A3E1NNU3</accession>
<dbReference type="GO" id="GO:0016787">
    <property type="term" value="F:hydrolase activity"/>
    <property type="evidence" value="ECO:0007669"/>
    <property type="project" value="UniProtKB-KW"/>
</dbReference>
<dbReference type="InterPro" id="IPR052701">
    <property type="entry name" value="GAG_Ulvan_Degrading_Sulfatases"/>
</dbReference>
<evidence type="ECO:0000256" key="1">
    <source>
        <dbReference type="ARBA" id="ARBA00008779"/>
    </source>
</evidence>
<evidence type="ECO:0000259" key="3">
    <source>
        <dbReference type="Pfam" id="PF00884"/>
    </source>
</evidence>
<dbReference type="PANTHER" id="PTHR43751:SF6">
    <property type="entry name" value="N-ACETYLGALACTOSAMINE-6-O-SULFATASE"/>
    <property type="match status" value="1"/>
</dbReference>
<organism evidence="4 5">
    <name type="scientific">Deminuibacter soli</name>
    <dbReference type="NCBI Taxonomy" id="2291815"/>
    <lineage>
        <taxon>Bacteria</taxon>
        <taxon>Pseudomonadati</taxon>
        <taxon>Bacteroidota</taxon>
        <taxon>Chitinophagia</taxon>
        <taxon>Chitinophagales</taxon>
        <taxon>Chitinophagaceae</taxon>
        <taxon>Deminuibacter</taxon>
    </lineage>
</organism>
<keyword evidence="2" id="KW-0378">Hydrolase</keyword>
<dbReference type="OrthoDB" id="9764377at2"/>
<protein>
    <submittedName>
        <fullName evidence="4">Arylsulfatase</fullName>
    </submittedName>
</protein>
<dbReference type="InterPro" id="IPR017850">
    <property type="entry name" value="Alkaline_phosphatase_core_sf"/>
</dbReference>
<dbReference type="InterPro" id="IPR000917">
    <property type="entry name" value="Sulfatase_N"/>
</dbReference>
<feature type="domain" description="Sulfatase N-terminal" evidence="3">
    <location>
        <begin position="24"/>
        <end position="389"/>
    </location>
</feature>
<dbReference type="AlphaFoldDB" id="A0A3E1NNU3"/>
<dbReference type="PROSITE" id="PS51257">
    <property type="entry name" value="PROKAR_LIPOPROTEIN"/>
    <property type="match status" value="1"/>
</dbReference>
<dbReference type="EMBL" id="QTJU01000001">
    <property type="protein sequence ID" value="RFM29567.1"/>
    <property type="molecule type" value="Genomic_DNA"/>
</dbReference>
<keyword evidence="5" id="KW-1185">Reference proteome</keyword>
<evidence type="ECO:0000313" key="4">
    <source>
        <dbReference type="EMBL" id="RFM29567.1"/>
    </source>
</evidence>
<reference evidence="4 5" key="1">
    <citation type="submission" date="2018-08" db="EMBL/GenBank/DDBJ databases">
        <title>Chitinophagaceae sp. K23C18032701, a novel bacterium isolated from forest soil.</title>
        <authorList>
            <person name="Wang C."/>
        </authorList>
    </citation>
    <scope>NUCLEOTIDE SEQUENCE [LARGE SCALE GENOMIC DNA]</scope>
    <source>
        <strain evidence="4 5">K23C18032701</strain>
    </source>
</reference>
<dbReference type="RefSeq" id="WP_116845325.1">
    <property type="nucleotide sequence ID" value="NZ_QTJU01000001.1"/>
</dbReference>
<comment type="similarity">
    <text evidence="1">Belongs to the sulfatase family.</text>
</comment>
<dbReference type="PROSITE" id="PS00149">
    <property type="entry name" value="SULFATASE_2"/>
    <property type="match status" value="1"/>
</dbReference>
<evidence type="ECO:0000256" key="2">
    <source>
        <dbReference type="ARBA" id="ARBA00022801"/>
    </source>
</evidence>
<dbReference type="PROSITE" id="PS00523">
    <property type="entry name" value="SULFATASE_1"/>
    <property type="match status" value="1"/>
</dbReference>